<dbReference type="Proteomes" id="UP000494106">
    <property type="component" value="Unassembled WGS sequence"/>
</dbReference>
<proteinExistence type="predicted"/>
<sequence>MATKIKMLTLLNDASGFSGNRTFNYADRSFRNSSEINPGGRMVSHETYHPGYSTQRQVIATEYPGPSYRTNTNYQNEPITSSPNSPYNSMKTVTYASSPSDTHDSQDSESLMDLYST</sequence>
<accession>A0A8S1A0H4</accession>
<comment type="caution">
    <text evidence="2">The sequence shown here is derived from an EMBL/GenBank/DDBJ whole genome shotgun (WGS) entry which is preliminary data.</text>
</comment>
<keyword evidence="3" id="KW-1185">Reference proteome</keyword>
<protein>
    <submittedName>
        <fullName evidence="2">Uncharacterized protein</fullName>
    </submittedName>
</protein>
<gene>
    <name evidence="2" type="ORF">APLA_LOCUS7451</name>
</gene>
<evidence type="ECO:0000313" key="3">
    <source>
        <dbReference type="Proteomes" id="UP000494106"/>
    </source>
</evidence>
<feature type="region of interest" description="Disordered" evidence="1">
    <location>
        <begin position="64"/>
        <end position="117"/>
    </location>
</feature>
<dbReference type="AlphaFoldDB" id="A0A8S1A0H4"/>
<name>A0A8S1A0H4_ARCPL</name>
<feature type="compositionally biased region" description="Polar residues" evidence="1">
    <location>
        <begin position="68"/>
        <end position="100"/>
    </location>
</feature>
<evidence type="ECO:0000256" key="1">
    <source>
        <dbReference type="SAM" id="MobiDB-lite"/>
    </source>
</evidence>
<reference evidence="2 3" key="1">
    <citation type="submission" date="2020-04" db="EMBL/GenBank/DDBJ databases">
        <authorList>
            <person name="Wallbank WR R."/>
            <person name="Pardo Diaz C."/>
            <person name="Kozak K."/>
            <person name="Martin S."/>
            <person name="Jiggins C."/>
            <person name="Moest M."/>
            <person name="Warren A I."/>
            <person name="Byers J.R.P. K."/>
            <person name="Montejo-Kovacevich G."/>
            <person name="Yen C E."/>
        </authorList>
    </citation>
    <scope>NUCLEOTIDE SEQUENCE [LARGE SCALE GENOMIC DNA]</scope>
</reference>
<evidence type="ECO:0000313" key="2">
    <source>
        <dbReference type="EMBL" id="CAB3238597.1"/>
    </source>
</evidence>
<dbReference type="OrthoDB" id="6616165at2759"/>
<dbReference type="EMBL" id="CADEBC010000498">
    <property type="protein sequence ID" value="CAB3238597.1"/>
    <property type="molecule type" value="Genomic_DNA"/>
</dbReference>
<organism evidence="2 3">
    <name type="scientific">Arctia plantaginis</name>
    <name type="common">Wood tiger moth</name>
    <name type="synonym">Phalaena plantaginis</name>
    <dbReference type="NCBI Taxonomy" id="874455"/>
    <lineage>
        <taxon>Eukaryota</taxon>
        <taxon>Metazoa</taxon>
        <taxon>Ecdysozoa</taxon>
        <taxon>Arthropoda</taxon>
        <taxon>Hexapoda</taxon>
        <taxon>Insecta</taxon>
        <taxon>Pterygota</taxon>
        <taxon>Neoptera</taxon>
        <taxon>Endopterygota</taxon>
        <taxon>Lepidoptera</taxon>
        <taxon>Glossata</taxon>
        <taxon>Ditrysia</taxon>
        <taxon>Noctuoidea</taxon>
        <taxon>Erebidae</taxon>
        <taxon>Arctiinae</taxon>
        <taxon>Arctia</taxon>
    </lineage>
</organism>